<name>A0A5C6ARS7_9BACT</name>
<protein>
    <submittedName>
        <fullName evidence="2">Cell division protein FtsQ</fullName>
    </submittedName>
</protein>
<organism evidence="2 3">
    <name type="scientific">Neorhodopirellula pilleata</name>
    <dbReference type="NCBI Taxonomy" id="2714738"/>
    <lineage>
        <taxon>Bacteria</taxon>
        <taxon>Pseudomonadati</taxon>
        <taxon>Planctomycetota</taxon>
        <taxon>Planctomycetia</taxon>
        <taxon>Pirellulales</taxon>
        <taxon>Pirellulaceae</taxon>
        <taxon>Neorhodopirellula</taxon>
    </lineage>
</organism>
<dbReference type="RefSeq" id="WP_231602790.1">
    <property type="nucleotide sequence ID" value="NZ_SJPM01000002.1"/>
</dbReference>
<evidence type="ECO:0000313" key="3">
    <source>
        <dbReference type="Proteomes" id="UP000316213"/>
    </source>
</evidence>
<comment type="caution">
    <text evidence="2">The sequence shown here is derived from an EMBL/GenBank/DDBJ whole genome shotgun (WGS) entry which is preliminary data.</text>
</comment>
<proteinExistence type="predicted"/>
<accession>A0A5C6ARS7</accession>
<keyword evidence="2" id="KW-0132">Cell division</keyword>
<keyword evidence="1" id="KW-0472">Membrane</keyword>
<feature type="transmembrane region" description="Helical" evidence="1">
    <location>
        <begin position="53"/>
        <end position="80"/>
    </location>
</feature>
<dbReference type="EMBL" id="SJPM01000002">
    <property type="protein sequence ID" value="TWU01672.1"/>
    <property type="molecule type" value="Genomic_DNA"/>
</dbReference>
<sequence>MHSKPGIAITGCRHVAPVLMPHVTDPTPSTKRATVRKRRFESLDVAPPSKIRWIASLVAAPAVLSILWPAILLVVGYAAWQQWGSHYVAHKYYGVEATAISVTPPPQYVRTNIIETVYRDAAMDQLSLIDTQACAKVASAFASHPWVKRVVSVRKLPGGVLDVRLDYRQPVAMVHVISRHPEHNGAGFFAIDGEGILLPPNDFSRAETEQYLHIIVPGAYPTGGVGSEFGDSRVHAAAVLAYLLQPYRTELGISSIGVHGDLRQNPVVQLEIANAKGDRWFWGSPPGNEANSEPPATMKLQNLLGGAPVGSDLRQIQFAPIATAAADDSSAQR</sequence>
<reference evidence="2 3" key="1">
    <citation type="submission" date="2019-02" db="EMBL/GenBank/DDBJ databases">
        <title>Deep-cultivation of Planctomycetes and their phenomic and genomic characterization uncovers novel biology.</title>
        <authorList>
            <person name="Wiegand S."/>
            <person name="Jogler M."/>
            <person name="Boedeker C."/>
            <person name="Pinto D."/>
            <person name="Vollmers J."/>
            <person name="Rivas-Marin E."/>
            <person name="Kohn T."/>
            <person name="Peeters S.H."/>
            <person name="Heuer A."/>
            <person name="Rast P."/>
            <person name="Oberbeckmann S."/>
            <person name="Bunk B."/>
            <person name="Jeske O."/>
            <person name="Meyerdierks A."/>
            <person name="Storesund J.E."/>
            <person name="Kallscheuer N."/>
            <person name="Luecker S."/>
            <person name="Lage O.M."/>
            <person name="Pohl T."/>
            <person name="Merkel B.J."/>
            <person name="Hornburger P."/>
            <person name="Mueller R.-W."/>
            <person name="Bruemmer F."/>
            <person name="Labrenz M."/>
            <person name="Spormann A.M."/>
            <person name="Op Den Camp H."/>
            <person name="Overmann J."/>
            <person name="Amann R."/>
            <person name="Jetten M.S.M."/>
            <person name="Mascher T."/>
            <person name="Medema M.H."/>
            <person name="Devos D.P."/>
            <person name="Kaster A.-K."/>
            <person name="Ovreas L."/>
            <person name="Rohde M."/>
            <person name="Galperin M.Y."/>
            <person name="Jogler C."/>
        </authorList>
    </citation>
    <scope>NUCLEOTIDE SEQUENCE [LARGE SCALE GENOMIC DNA]</scope>
    <source>
        <strain evidence="2 3">Pla100</strain>
    </source>
</reference>
<evidence type="ECO:0000313" key="2">
    <source>
        <dbReference type="EMBL" id="TWU01672.1"/>
    </source>
</evidence>
<keyword evidence="1" id="KW-0812">Transmembrane</keyword>
<keyword evidence="2" id="KW-0131">Cell cycle</keyword>
<dbReference type="GO" id="GO:0051301">
    <property type="term" value="P:cell division"/>
    <property type="evidence" value="ECO:0007669"/>
    <property type="project" value="UniProtKB-KW"/>
</dbReference>
<keyword evidence="1" id="KW-1133">Transmembrane helix</keyword>
<evidence type="ECO:0000256" key="1">
    <source>
        <dbReference type="SAM" id="Phobius"/>
    </source>
</evidence>
<gene>
    <name evidence="2" type="primary">ftsQ</name>
    <name evidence="2" type="ORF">Pla100_14070</name>
</gene>
<dbReference type="AlphaFoldDB" id="A0A5C6ARS7"/>
<dbReference type="Proteomes" id="UP000316213">
    <property type="component" value="Unassembled WGS sequence"/>
</dbReference>
<keyword evidence="3" id="KW-1185">Reference proteome</keyword>